<evidence type="ECO:0000313" key="10">
    <source>
        <dbReference type="WBParaSite" id="SVE_0108800.1"/>
    </source>
</evidence>
<reference evidence="10" key="2">
    <citation type="submission" date="2015-08" db="UniProtKB">
        <authorList>
            <consortium name="WormBaseParasite"/>
        </authorList>
    </citation>
    <scope>IDENTIFICATION</scope>
</reference>
<evidence type="ECO:0000256" key="2">
    <source>
        <dbReference type="ARBA" id="ARBA00004922"/>
    </source>
</evidence>
<keyword evidence="5 7" id="KW-0808">Transferase</keyword>
<evidence type="ECO:0000256" key="7">
    <source>
        <dbReference type="RuleBase" id="RU003832"/>
    </source>
</evidence>
<keyword evidence="7" id="KW-0472">Membrane</keyword>
<dbReference type="GO" id="GO:0000139">
    <property type="term" value="C:Golgi membrane"/>
    <property type="evidence" value="ECO:0007669"/>
    <property type="project" value="UniProtKB-SubCell"/>
</dbReference>
<dbReference type="InterPro" id="IPR038577">
    <property type="entry name" value="GT10-like_C_sf"/>
</dbReference>
<organism evidence="9 10">
    <name type="scientific">Strongyloides venezuelensis</name>
    <name type="common">Threadworm</name>
    <dbReference type="NCBI Taxonomy" id="75913"/>
    <lineage>
        <taxon>Eukaryota</taxon>
        <taxon>Metazoa</taxon>
        <taxon>Ecdysozoa</taxon>
        <taxon>Nematoda</taxon>
        <taxon>Chromadorea</taxon>
        <taxon>Rhabditida</taxon>
        <taxon>Tylenchina</taxon>
        <taxon>Panagrolaimomorpha</taxon>
        <taxon>Strongyloidoidea</taxon>
        <taxon>Strongyloididae</taxon>
        <taxon>Strongyloides</taxon>
    </lineage>
</organism>
<keyword evidence="7" id="KW-1133">Transmembrane helix</keyword>
<dbReference type="FunFam" id="3.40.50.11660:FF:000004">
    <property type="entry name" value="Glycoprotein 3-alpha-L-fucosyltransferase A"/>
    <property type="match status" value="1"/>
</dbReference>
<dbReference type="GO" id="GO:0032580">
    <property type="term" value="C:Golgi cisterna membrane"/>
    <property type="evidence" value="ECO:0007669"/>
    <property type="project" value="UniProtKB-SubCell"/>
</dbReference>
<dbReference type="WBParaSite" id="SVE_0108800.1">
    <property type="protein sequence ID" value="SVE_0108800.1"/>
    <property type="gene ID" value="SVE_0108800"/>
</dbReference>
<dbReference type="EC" id="2.4.1.-" evidence="7"/>
<feature type="transmembrane region" description="Helical" evidence="7">
    <location>
        <begin position="7"/>
        <end position="25"/>
    </location>
</feature>
<comment type="pathway">
    <text evidence="2">Protein modification; protein glycosylation.</text>
</comment>
<evidence type="ECO:0000259" key="8">
    <source>
        <dbReference type="Pfam" id="PF00852"/>
    </source>
</evidence>
<proteinExistence type="inferred from homology"/>
<evidence type="ECO:0000313" key="9">
    <source>
        <dbReference type="Proteomes" id="UP000035680"/>
    </source>
</evidence>
<keyword evidence="7" id="KW-0812">Transmembrane</keyword>
<keyword evidence="9" id="KW-1185">Reference proteome</keyword>
<accession>A0A0K0EX34</accession>
<protein>
    <recommendedName>
        <fullName evidence="7">Fucosyltransferase</fullName>
        <ecNumber evidence="7">2.4.1.-</ecNumber>
    </recommendedName>
</protein>
<feature type="domain" description="Fucosyltransferase C-terminal" evidence="8">
    <location>
        <begin position="230"/>
        <end position="410"/>
    </location>
</feature>
<evidence type="ECO:0000256" key="1">
    <source>
        <dbReference type="ARBA" id="ARBA00004323"/>
    </source>
</evidence>
<dbReference type="SUPFAM" id="SSF53756">
    <property type="entry name" value="UDP-Glycosyltransferase/glycogen phosphorylase"/>
    <property type="match status" value="1"/>
</dbReference>
<keyword evidence="6 7" id="KW-0333">Golgi apparatus</keyword>
<sequence length="428" mass="50439">MIFLIKRAIFIIIIFVVFIYINNQIGNYKSNNLRLSNKVYQYNFSKIRVPKRRDKNYEKDIFSDSNKELLENYRMTFNYKGQKIVIDNILLDDSYSTFEERTNFNLPKDSKKKKILSKISYITNDNLGGCSDWNCEIISDDSQNDIIDGVIVSSLTEISQYKSNIFVGLLTQESPAHDTTGSLANNVVYPHTFISFRHDSYTSSPYGYTVHLAPESQSFKNPITENDLINKSKSISWMVSHCQTPSNREGYVNDLKKYIDVDIYGACGNKNCRRENNCNDVDNEYYFYLAFENSICKDYITEKLWYRGYNRPIIPIVLKKSIVERYAPPNSFIAVDDFKNPKELANYLKDLIKDKNKYLSYFTWMKEYKVIFLDGQNHDIAERPWGFCQFCRMLHSNINKNYTRMRNYEKWWNNSCEKKGTLVDEHIK</sequence>
<dbReference type="PANTHER" id="PTHR48438:SF1">
    <property type="entry name" value="ALPHA-(1,3)-FUCOSYLTRANSFERASE C-RELATED"/>
    <property type="match status" value="1"/>
</dbReference>
<evidence type="ECO:0000256" key="5">
    <source>
        <dbReference type="ARBA" id="ARBA00022679"/>
    </source>
</evidence>
<comment type="similarity">
    <text evidence="3 7">Belongs to the glycosyltransferase 10 family.</text>
</comment>
<dbReference type="Gene3D" id="3.40.50.11660">
    <property type="entry name" value="Glycosyl transferase family 10, C-terminal domain"/>
    <property type="match status" value="1"/>
</dbReference>
<dbReference type="PANTHER" id="PTHR48438">
    <property type="entry name" value="ALPHA-(1,3)-FUCOSYLTRANSFERASE C-RELATED"/>
    <property type="match status" value="1"/>
</dbReference>
<evidence type="ECO:0000256" key="4">
    <source>
        <dbReference type="ARBA" id="ARBA00022676"/>
    </source>
</evidence>
<evidence type="ECO:0000256" key="3">
    <source>
        <dbReference type="ARBA" id="ARBA00008919"/>
    </source>
</evidence>
<evidence type="ECO:0000256" key="6">
    <source>
        <dbReference type="ARBA" id="ARBA00023034"/>
    </source>
</evidence>
<comment type="subcellular location">
    <subcellularLocation>
        <location evidence="1">Golgi apparatus membrane</location>
        <topology evidence="1">Single-pass type II membrane protein</topology>
    </subcellularLocation>
    <subcellularLocation>
        <location evidence="7">Golgi apparatus</location>
        <location evidence="7">Golgi stack membrane</location>
        <topology evidence="7">Single-pass type II membrane protein</topology>
    </subcellularLocation>
</comment>
<dbReference type="InterPro" id="IPR001503">
    <property type="entry name" value="Glyco_trans_10"/>
</dbReference>
<dbReference type="UniPathway" id="UPA00378"/>
<reference evidence="9" key="1">
    <citation type="submission" date="2014-07" db="EMBL/GenBank/DDBJ databases">
        <authorList>
            <person name="Martin A.A"/>
            <person name="De Silva N."/>
        </authorList>
    </citation>
    <scope>NUCLEOTIDE SEQUENCE</scope>
</reference>
<name>A0A0K0EX34_STRVS</name>
<dbReference type="Proteomes" id="UP000035680">
    <property type="component" value="Unassembled WGS sequence"/>
</dbReference>
<dbReference type="AlphaFoldDB" id="A0A0K0EX34"/>
<dbReference type="Pfam" id="PF00852">
    <property type="entry name" value="Glyco_transf_10"/>
    <property type="match status" value="1"/>
</dbReference>
<dbReference type="GO" id="GO:0008417">
    <property type="term" value="F:fucosyltransferase activity"/>
    <property type="evidence" value="ECO:0007669"/>
    <property type="project" value="InterPro"/>
</dbReference>
<keyword evidence="4 7" id="KW-0328">Glycosyltransferase</keyword>
<dbReference type="STRING" id="75913.A0A0K0EX34"/>
<dbReference type="InterPro" id="IPR055270">
    <property type="entry name" value="Glyco_tran_10_C"/>
</dbReference>